<keyword evidence="5" id="KW-1185">Reference proteome</keyword>
<dbReference type="PANTHER" id="PTHR35179">
    <property type="entry name" value="PROTEIN CBG02620"/>
    <property type="match status" value="1"/>
</dbReference>
<dbReference type="VEuPathDB" id="FungiDB:ASPFODRAFT_52143"/>
<reference evidence="3 4" key="1">
    <citation type="journal article" date="2016" name="DNA Res.">
        <title>Genome sequence of Aspergillus luchuensis NBRC 4314.</title>
        <authorList>
            <person name="Yamada O."/>
            <person name="Machida M."/>
            <person name="Hosoyama A."/>
            <person name="Goto M."/>
            <person name="Takahashi T."/>
            <person name="Futagami T."/>
            <person name="Yamagata Y."/>
            <person name="Takeuchi M."/>
            <person name="Kobayashi T."/>
            <person name="Koike H."/>
            <person name="Abe K."/>
            <person name="Asai K."/>
            <person name="Arita M."/>
            <person name="Fujita N."/>
            <person name="Fukuda K."/>
            <person name="Higa K."/>
            <person name="Horikawa H."/>
            <person name="Ishikawa T."/>
            <person name="Jinno K."/>
            <person name="Kato Y."/>
            <person name="Kirimura K."/>
            <person name="Mizutani O."/>
            <person name="Nakasone K."/>
            <person name="Sano M."/>
            <person name="Shiraishi Y."/>
            <person name="Tsukahara M."/>
            <person name="Gomi K."/>
        </authorList>
    </citation>
    <scope>NUCLEOTIDE SEQUENCE [LARGE SCALE GENOMIC DNA]</scope>
    <source>
        <strain evidence="3 4">RIB 2604</strain>
    </source>
</reference>
<dbReference type="PANTHER" id="PTHR35179:SF2">
    <property type="entry name" value="START DOMAIN-CONTAINING PROTEIN"/>
    <property type="match status" value="1"/>
</dbReference>
<evidence type="ECO:0000256" key="1">
    <source>
        <dbReference type="SAM" id="MobiDB-lite"/>
    </source>
</evidence>
<dbReference type="Proteomes" id="UP000075230">
    <property type="component" value="Unassembled WGS sequence"/>
</dbReference>
<reference evidence="2" key="3">
    <citation type="submission" date="2021-01" db="EMBL/GenBank/DDBJ databases">
        <authorList>
            <consortium name="Aspergillus luchuensis mut. kawachii IFO 4304 genome sequencing consortium"/>
            <person name="Kazuki M."/>
            <person name="Futagami T."/>
        </authorList>
    </citation>
    <scope>NUCLEOTIDE SEQUENCE</scope>
    <source>
        <strain evidence="2">IFO 4308</strain>
    </source>
</reference>
<accession>A0A146F570</accession>
<dbReference type="AlphaFoldDB" id="A0A146F570"/>
<evidence type="ECO:0000313" key="3">
    <source>
        <dbReference type="EMBL" id="GAT20992.1"/>
    </source>
</evidence>
<reference evidence="4" key="2">
    <citation type="submission" date="2016-02" db="EMBL/GenBank/DDBJ databases">
        <title>Genome sequencing of Aspergillus luchuensis NBRC 4314.</title>
        <authorList>
            <person name="Yamada O."/>
        </authorList>
    </citation>
    <scope>NUCLEOTIDE SEQUENCE [LARGE SCALE GENOMIC DNA]</scope>
    <source>
        <strain evidence="4">RIB 2604</strain>
    </source>
</reference>
<evidence type="ECO:0000313" key="2">
    <source>
        <dbReference type="EMBL" id="BCS04190.1"/>
    </source>
</evidence>
<sequence>MWRAPSGLYPPRPRGARRGWSGARQPGNRQGSAVKSPAPPYGPLLLEIDNTELERSEECPQITSCEYVSSYTWLGRASPSILVPEITLQGEPPIWSPATEGRQLKPDRGEYFRDPNAARFPSYPWQASVEAIKRQSPDYDIANIDIVTCSSIFGNLVRFARGVDKDFRFIMEAAGDSVFFIRRENSPTDLIADVRGYGHTFLDEYTMWGPGLAGSESHQRIIKYTFGGLDLLLRFEPDGYVPKQSPRMSFSNLQISRDTSSGDVDPDIGGLIARLQEDHGPVPVEHPGKLTIQEGGRRVHQRDIIDIKTRSMVDFKTKAIKKEIDMTDLTPRLWVSQIPTLIVAYHNRGLFEEIRVQDMRDEIIRWERENEEMLRRVAWLLHELVHYAKSSMTSLEVYRSGAGPIQIRRVTGDSPMALAPETKAKFTGRVNPDVSDHRCISSRDDNFSNRQLVFDNSDLETEYDARD</sequence>
<evidence type="ECO:0000313" key="5">
    <source>
        <dbReference type="Proteomes" id="UP000661280"/>
    </source>
</evidence>
<dbReference type="KEGG" id="aluc:AKAW2_71068S"/>
<dbReference type="GeneID" id="64965511"/>
<organism evidence="3 4">
    <name type="scientific">Aspergillus kawachii</name>
    <name type="common">White koji mold</name>
    <name type="synonym">Aspergillus awamori var. kawachi</name>
    <dbReference type="NCBI Taxonomy" id="1069201"/>
    <lineage>
        <taxon>Eukaryota</taxon>
        <taxon>Fungi</taxon>
        <taxon>Dikarya</taxon>
        <taxon>Ascomycota</taxon>
        <taxon>Pezizomycotina</taxon>
        <taxon>Eurotiomycetes</taxon>
        <taxon>Eurotiomycetidae</taxon>
        <taxon>Eurotiales</taxon>
        <taxon>Aspergillaceae</taxon>
        <taxon>Aspergillus</taxon>
        <taxon>Aspergillus subgen. Circumdati</taxon>
    </lineage>
</organism>
<dbReference type="EMBL" id="BCWF01000009">
    <property type="protein sequence ID" value="GAT20992.1"/>
    <property type="molecule type" value="Genomic_DNA"/>
</dbReference>
<dbReference type="Proteomes" id="UP000661280">
    <property type="component" value="Chromosome 7"/>
</dbReference>
<dbReference type="OrthoDB" id="5393654at2759"/>
<name>A0A146F570_ASPKA</name>
<feature type="region of interest" description="Disordered" evidence="1">
    <location>
        <begin position="1"/>
        <end position="42"/>
    </location>
</feature>
<dbReference type="EMBL" id="AP024431">
    <property type="protein sequence ID" value="BCS04190.1"/>
    <property type="molecule type" value="Genomic_DNA"/>
</dbReference>
<evidence type="ECO:0000313" key="4">
    <source>
        <dbReference type="Proteomes" id="UP000075230"/>
    </source>
</evidence>
<dbReference type="RefSeq" id="XP_041547952.1">
    <property type="nucleotide sequence ID" value="XM_041683719.1"/>
</dbReference>
<protein>
    <submittedName>
        <fullName evidence="3">Geranylgeranyl pyrophosphate synthetase</fullName>
    </submittedName>
</protein>
<gene>
    <name evidence="2" type="ORF">AKAW2_71068S</name>
    <name evidence="3" type="ORF">RIB2604_00900120</name>
</gene>
<reference evidence="2" key="4">
    <citation type="submission" date="2021-02" db="EMBL/GenBank/DDBJ databases">
        <title>Aspergillus luchuensis mut. kawachii IFO 4304 genome sequence.</title>
        <authorList>
            <person name="Mori K."/>
            <person name="Kadooka C."/>
            <person name="Goto M."/>
            <person name="Futagami T."/>
        </authorList>
    </citation>
    <scope>NUCLEOTIDE SEQUENCE</scope>
    <source>
        <strain evidence="2">IFO 4308</strain>
    </source>
</reference>
<proteinExistence type="predicted"/>